<proteinExistence type="predicted"/>
<comment type="caution">
    <text evidence="2">The sequence shown here is derived from an EMBL/GenBank/DDBJ whole genome shotgun (WGS) entry which is preliminary data.</text>
</comment>
<feature type="domain" description="Restriction system protein Mrr-like N-terminal" evidence="1">
    <location>
        <begin position="6"/>
        <end position="90"/>
    </location>
</feature>
<dbReference type="EMBL" id="BMPP01000016">
    <property type="protein sequence ID" value="GGK36268.1"/>
    <property type="molecule type" value="Genomic_DNA"/>
</dbReference>
<dbReference type="RefSeq" id="WP_189010685.1">
    <property type="nucleotide sequence ID" value="NZ_BMPP01000016.1"/>
</dbReference>
<sequence>MPVPTYDELLEPTVHALQDLGGQATNTEIEQRVIERLSLSEDVVREPHGTTGQTSLAYRLAWARTYLKTSGYLQRVSTGVWQLTPEGLQATTVDPAQVKQMVRN</sequence>
<protein>
    <recommendedName>
        <fullName evidence="1">Restriction system protein Mrr-like N-terminal domain-containing protein</fullName>
    </recommendedName>
</protein>
<accession>A0ABQ2F0N3</accession>
<dbReference type="Proteomes" id="UP000647587">
    <property type="component" value="Unassembled WGS sequence"/>
</dbReference>
<reference evidence="3" key="1">
    <citation type="journal article" date="2019" name="Int. J. Syst. Evol. Microbiol.">
        <title>The Global Catalogue of Microorganisms (GCM) 10K type strain sequencing project: providing services to taxonomists for standard genome sequencing and annotation.</title>
        <authorList>
            <consortium name="The Broad Institute Genomics Platform"/>
            <consortium name="The Broad Institute Genome Sequencing Center for Infectious Disease"/>
            <person name="Wu L."/>
            <person name="Ma J."/>
        </authorList>
    </citation>
    <scope>NUCLEOTIDE SEQUENCE [LARGE SCALE GENOMIC DNA]</scope>
    <source>
        <strain evidence="3">JCM 30331</strain>
    </source>
</reference>
<gene>
    <name evidence="2" type="ORF">GCM10008955_32680</name>
</gene>
<evidence type="ECO:0000313" key="2">
    <source>
        <dbReference type="EMBL" id="GGK36268.1"/>
    </source>
</evidence>
<evidence type="ECO:0000313" key="3">
    <source>
        <dbReference type="Proteomes" id="UP000647587"/>
    </source>
</evidence>
<evidence type="ECO:0000259" key="1">
    <source>
        <dbReference type="Pfam" id="PF14338"/>
    </source>
</evidence>
<name>A0ABQ2F0N3_9DEIO</name>
<dbReference type="InterPro" id="IPR025745">
    <property type="entry name" value="Mrr-like_N_dom"/>
</dbReference>
<organism evidence="2 3">
    <name type="scientific">Deinococcus malanensis</name>
    <dbReference type="NCBI Taxonomy" id="1706855"/>
    <lineage>
        <taxon>Bacteria</taxon>
        <taxon>Thermotogati</taxon>
        <taxon>Deinococcota</taxon>
        <taxon>Deinococci</taxon>
        <taxon>Deinococcales</taxon>
        <taxon>Deinococcaceae</taxon>
        <taxon>Deinococcus</taxon>
    </lineage>
</organism>
<dbReference type="Pfam" id="PF14338">
    <property type="entry name" value="Mrr_N"/>
    <property type="match status" value="1"/>
</dbReference>
<keyword evidence="3" id="KW-1185">Reference proteome</keyword>